<reference evidence="8 9" key="1">
    <citation type="submission" date="2015-06" db="EMBL/GenBank/DDBJ databases">
        <title>Draft genome of the moderately acidophilic sulfate reducer Candidatus Desulfosporosinus acididurans strain M1.</title>
        <authorList>
            <person name="Poehlein A."/>
            <person name="Petzsch P."/>
            <person name="Johnson B.D."/>
            <person name="Schloemann M."/>
            <person name="Daniel R."/>
            <person name="Muehling M."/>
        </authorList>
    </citation>
    <scope>NUCLEOTIDE SEQUENCE [LARGE SCALE GENOMIC DNA]</scope>
    <source>
        <strain evidence="8 9">M1</strain>
    </source>
</reference>
<keyword evidence="9" id="KW-1185">Reference proteome</keyword>
<dbReference type="PATRIC" id="fig|476652.3.peg.1877"/>
<dbReference type="Gene3D" id="1.10.600.10">
    <property type="entry name" value="Farnesyl Diphosphate Synthase"/>
    <property type="match status" value="1"/>
</dbReference>
<organism evidence="8 9">
    <name type="scientific">Desulfosporosinus acididurans</name>
    <dbReference type="NCBI Taxonomy" id="476652"/>
    <lineage>
        <taxon>Bacteria</taxon>
        <taxon>Bacillati</taxon>
        <taxon>Bacillota</taxon>
        <taxon>Clostridia</taxon>
        <taxon>Eubacteriales</taxon>
        <taxon>Desulfitobacteriaceae</taxon>
        <taxon>Desulfosporosinus</taxon>
    </lineage>
</organism>
<comment type="similarity">
    <text evidence="2 7">Belongs to the FPP/GGPP synthase family.</text>
</comment>
<dbReference type="InterPro" id="IPR008949">
    <property type="entry name" value="Isoprenoid_synthase_dom_sf"/>
</dbReference>
<name>A0A0J1FSY6_9FIRM</name>
<dbReference type="RefSeq" id="WP_047809672.1">
    <property type="nucleotide sequence ID" value="NZ_LDZY01000005.1"/>
</dbReference>
<accession>A0A0J1FSY6</accession>
<evidence type="ECO:0000313" key="8">
    <source>
        <dbReference type="EMBL" id="KLU66417.1"/>
    </source>
</evidence>
<dbReference type="PANTHER" id="PTHR43281:SF1">
    <property type="entry name" value="FARNESYL DIPHOSPHATE SYNTHASE"/>
    <property type="match status" value="1"/>
</dbReference>
<dbReference type="SFLD" id="SFLDG01211">
    <property type="entry name" value="Competence_Regulatory_Protein"/>
    <property type="match status" value="1"/>
</dbReference>
<dbReference type="GO" id="GO:0004337">
    <property type="term" value="F:(2E,6E)-farnesyl diphosphate synthase activity"/>
    <property type="evidence" value="ECO:0007669"/>
    <property type="project" value="UniProtKB-EC"/>
</dbReference>
<sequence>MKLQLDQAITAGINKILTSAQLSSEMIAMINSSLNADSETGELFQWAHLTLMNCECVSGVFEDALPGAIAMELSALAIDIFDDIQDQDHDDLPWRQIPTAHALNLASCLSMLSYEAISMLPDDRDSRLYREIGQILSHMWITCSDGQLQDALFDTREQVTLDQYFELVKHKSGSLTACACKIGATLGGGSESLVLQLNQFGTYLGIMSQIRNDINDFLDFDKKKDFVNHKKTLPYVYLLNILKGKQAKQFKELTQLKGNVLERFGKEEQGNLQQLTLDEGAVHYGRVMYELFRQKSMEIIQAISVPEKRKEKMIKLVKENI</sequence>
<dbReference type="InterPro" id="IPR000092">
    <property type="entry name" value="Polyprenyl_synt"/>
</dbReference>
<protein>
    <submittedName>
        <fullName evidence="8">(2E,6E)-farnesyl diphosphate synthase</fullName>
        <ecNumber evidence="8">2.5.1.10</ecNumber>
    </submittedName>
</protein>
<dbReference type="SUPFAM" id="SSF48576">
    <property type="entry name" value="Terpenoid synthases"/>
    <property type="match status" value="1"/>
</dbReference>
<evidence type="ECO:0000256" key="7">
    <source>
        <dbReference type="RuleBase" id="RU004466"/>
    </source>
</evidence>
<dbReference type="STRING" id="476652.DEAC_c18160"/>
<dbReference type="AlphaFoldDB" id="A0A0J1FSY6"/>
<keyword evidence="3 7" id="KW-0808">Transferase</keyword>
<dbReference type="Proteomes" id="UP000036356">
    <property type="component" value="Unassembled WGS sequence"/>
</dbReference>
<dbReference type="GO" id="GO:0046872">
    <property type="term" value="F:metal ion binding"/>
    <property type="evidence" value="ECO:0007669"/>
    <property type="project" value="UniProtKB-KW"/>
</dbReference>
<dbReference type="EC" id="2.5.1.10" evidence="8"/>
<dbReference type="SFLD" id="SFLDS00005">
    <property type="entry name" value="Isoprenoid_Synthase_Type_I"/>
    <property type="match status" value="1"/>
</dbReference>
<dbReference type="Pfam" id="PF00348">
    <property type="entry name" value="polyprenyl_synt"/>
    <property type="match status" value="1"/>
</dbReference>
<evidence type="ECO:0000256" key="3">
    <source>
        <dbReference type="ARBA" id="ARBA00022679"/>
    </source>
</evidence>
<evidence type="ECO:0000256" key="2">
    <source>
        <dbReference type="ARBA" id="ARBA00006706"/>
    </source>
</evidence>
<evidence type="ECO:0000313" key="9">
    <source>
        <dbReference type="Proteomes" id="UP000036356"/>
    </source>
</evidence>
<comment type="cofactor">
    <cofactor evidence="1">
        <name>Mg(2+)</name>
        <dbReference type="ChEBI" id="CHEBI:18420"/>
    </cofactor>
</comment>
<dbReference type="GO" id="GO:0008299">
    <property type="term" value="P:isoprenoid biosynthetic process"/>
    <property type="evidence" value="ECO:0007669"/>
    <property type="project" value="UniProtKB-KW"/>
</dbReference>
<keyword evidence="6" id="KW-0414">Isoprene biosynthesis</keyword>
<dbReference type="CDD" id="cd00867">
    <property type="entry name" value="Trans_IPPS"/>
    <property type="match status" value="1"/>
</dbReference>
<evidence type="ECO:0000256" key="4">
    <source>
        <dbReference type="ARBA" id="ARBA00022723"/>
    </source>
</evidence>
<keyword evidence="5" id="KW-0460">Magnesium</keyword>
<gene>
    <name evidence="8" type="ORF">DEAC_c18160</name>
</gene>
<keyword evidence="4" id="KW-0479">Metal-binding</keyword>
<dbReference type="InterPro" id="IPR033965">
    <property type="entry name" value="ComQ"/>
</dbReference>
<evidence type="ECO:0000256" key="1">
    <source>
        <dbReference type="ARBA" id="ARBA00001946"/>
    </source>
</evidence>
<evidence type="ECO:0000256" key="5">
    <source>
        <dbReference type="ARBA" id="ARBA00022842"/>
    </source>
</evidence>
<proteinExistence type="inferred from homology"/>
<comment type="caution">
    <text evidence="8">The sequence shown here is derived from an EMBL/GenBank/DDBJ whole genome shotgun (WGS) entry which is preliminary data.</text>
</comment>
<dbReference type="PANTHER" id="PTHR43281">
    <property type="entry name" value="FARNESYL DIPHOSPHATE SYNTHASE"/>
    <property type="match status" value="1"/>
</dbReference>
<evidence type="ECO:0000256" key="6">
    <source>
        <dbReference type="ARBA" id="ARBA00023229"/>
    </source>
</evidence>
<dbReference type="EMBL" id="LDZY01000005">
    <property type="protein sequence ID" value="KLU66417.1"/>
    <property type="molecule type" value="Genomic_DNA"/>
</dbReference>